<organism evidence="1 2">
    <name type="scientific">Oesophagostomum dentatum</name>
    <name type="common">Nodular worm</name>
    <dbReference type="NCBI Taxonomy" id="61180"/>
    <lineage>
        <taxon>Eukaryota</taxon>
        <taxon>Metazoa</taxon>
        <taxon>Ecdysozoa</taxon>
        <taxon>Nematoda</taxon>
        <taxon>Chromadorea</taxon>
        <taxon>Rhabditida</taxon>
        <taxon>Rhabditina</taxon>
        <taxon>Rhabditomorpha</taxon>
        <taxon>Strongyloidea</taxon>
        <taxon>Strongylidae</taxon>
        <taxon>Oesophagostomum</taxon>
    </lineage>
</organism>
<dbReference type="EMBL" id="KN550374">
    <property type="protein sequence ID" value="KHJ94316.1"/>
    <property type="molecule type" value="Genomic_DNA"/>
</dbReference>
<accession>A0A0B1TDX4</accession>
<reference evidence="1 2" key="1">
    <citation type="submission" date="2014-03" db="EMBL/GenBank/DDBJ databases">
        <title>Draft genome of the hookworm Oesophagostomum dentatum.</title>
        <authorList>
            <person name="Mitreva M."/>
        </authorList>
    </citation>
    <scope>NUCLEOTIDE SEQUENCE [LARGE SCALE GENOMIC DNA]</scope>
    <source>
        <strain evidence="1 2">OD-Hann</strain>
    </source>
</reference>
<dbReference type="Proteomes" id="UP000053660">
    <property type="component" value="Unassembled WGS sequence"/>
</dbReference>
<evidence type="ECO:0000313" key="1">
    <source>
        <dbReference type="EMBL" id="KHJ94316.1"/>
    </source>
</evidence>
<dbReference type="Gene3D" id="1.25.50.20">
    <property type="match status" value="1"/>
</dbReference>
<name>A0A0B1TDX4_OESDE</name>
<gene>
    <name evidence="1" type="ORF">OESDEN_05754</name>
</gene>
<keyword evidence="2" id="KW-1185">Reference proteome</keyword>
<sequence length="95" mass="10677">MNKLKSLLKALKGKSPEYIAATFTSVAQNKLSHEFLLTFFIDNWGIISERLKDYKGNLRSVIVSCLRTIRSDVQIMMMGATSIKTGFVFVESLGK</sequence>
<protein>
    <submittedName>
        <fullName evidence="1">Uncharacterized protein</fullName>
    </submittedName>
</protein>
<proteinExistence type="predicted"/>
<evidence type="ECO:0000313" key="2">
    <source>
        <dbReference type="Proteomes" id="UP000053660"/>
    </source>
</evidence>
<dbReference type="AlphaFoldDB" id="A0A0B1TDX4"/>